<dbReference type="GO" id="GO:0000139">
    <property type="term" value="C:Golgi membrane"/>
    <property type="evidence" value="ECO:0007669"/>
    <property type="project" value="UniProtKB-SubCell"/>
</dbReference>
<evidence type="ECO:0000256" key="7">
    <source>
        <dbReference type="ARBA" id="ARBA00023034"/>
    </source>
</evidence>
<comment type="similarity">
    <text evidence="1 9">Belongs to the YIF1 family.</text>
</comment>
<evidence type="ECO:0000256" key="10">
    <source>
        <dbReference type="SAM" id="MobiDB-lite"/>
    </source>
</evidence>
<keyword evidence="3 9" id="KW-0812">Transmembrane</keyword>
<comment type="subcellular location">
    <subcellularLocation>
        <location evidence="9">Endoplasmic reticulum membrane</location>
        <topology evidence="9">Multi-pass membrane protein</topology>
    </subcellularLocation>
    <subcellularLocation>
        <location evidence="9">Golgi apparatus membrane</location>
        <topology evidence="9">Multi-pass membrane protein</topology>
    </subcellularLocation>
</comment>
<feature type="compositionally biased region" description="Pro residues" evidence="10">
    <location>
        <begin position="64"/>
        <end position="75"/>
    </location>
</feature>
<dbReference type="GO" id="GO:0005789">
    <property type="term" value="C:endoplasmic reticulum membrane"/>
    <property type="evidence" value="ECO:0007669"/>
    <property type="project" value="UniProtKB-SubCell"/>
</dbReference>
<dbReference type="GO" id="GO:0015031">
    <property type="term" value="P:protein transport"/>
    <property type="evidence" value="ECO:0007669"/>
    <property type="project" value="UniProtKB-KW"/>
</dbReference>
<gene>
    <name evidence="11" type="ORF">niasHS_018086</name>
</gene>
<feature type="transmembrane region" description="Helical" evidence="9">
    <location>
        <begin position="249"/>
        <end position="270"/>
    </location>
</feature>
<evidence type="ECO:0000256" key="8">
    <source>
        <dbReference type="ARBA" id="ARBA00023136"/>
    </source>
</evidence>
<feature type="transmembrane region" description="Helical" evidence="9">
    <location>
        <begin position="219"/>
        <end position="237"/>
    </location>
</feature>
<feature type="transmembrane region" description="Helical" evidence="9">
    <location>
        <begin position="317"/>
        <end position="340"/>
    </location>
</feature>
<dbReference type="AlphaFoldDB" id="A0ABD2HSF7"/>
<dbReference type="Proteomes" id="UP001620645">
    <property type="component" value="Unassembled WGS sequence"/>
</dbReference>
<name>A0ABD2HSF7_HETSC</name>
<protein>
    <recommendedName>
        <fullName evidence="9">Protein YIF1</fullName>
    </recommendedName>
</protein>
<feature type="compositionally biased region" description="Low complexity" evidence="10">
    <location>
        <begin position="31"/>
        <end position="61"/>
    </location>
</feature>
<dbReference type="PANTHER" id="PTHR14083:SF0">
    <property type="entry name" value="YIP1D-INTERACTING FACTOR 1, ISOFORM C"/>
    <property type="match status" value="1"/>
</dbReference>
<evidence type="ECO:0000256" key="9">
    <source>
        <dbReference type="RuleBase" id="RU368073"/>
    </source>
</evidence>
<dbReference type="PANTHER" id="PTHR14083">
    <property type="entry name" value="YIP1 INTERACTING FACTOR HOMOLOG YIF1 PROTEIN"/>
    <property type="match status" value="1"/>
</dbReference>
<evidence type="ECO:0000256" key="6">
    <source>
        <dbReference type="ARBA" id="ARBA00022989"/>
    </source>
</evidence>
<organism evidence="11 12">
    <name type="scientific">Heterodera schachtii</name>
    <name type="common">Sugarbeet cyst nematode worm</name>
    <name type="synonym">Tylenchus schachtii</name>
    <dbReference type="NCBI Taxonomy" id="97005"/>
    <lineage>
        <taxon>Eukaryota</taxon>
        <taxon>Metazoa</taxon>
        <taxon>Ecdysozoa</taxon>
        <taxon>Nematoda</taxon>
        <taxon>Chromadorea</taxon>
        <taxon>Rhabditida</taxon>
        <taxon>Tylenchina</taxon>
        <taxon>Tylenchomorpha</taxon>
        <taxon>Tylenchoidea</taxon>
        <taxon>Heteroderidae</taxon>
        <taxon>Heteroderinae</taxon>
        <taxon>Heterodera</taxon>
    </lineage>
</organism>
<sequence>MTTPNLPYGAREGSGQFSTGTNFSPPPPPYGAGASSPFEQPHQHQQQHQSSSPYGMMYSGGNVPSPPPPQQPPSSPYHQYQQQQAPQMSPPFQPSIGDPQQQQFMYDPLLNTARHLGGQFAEQQKQKFTQYLSSTSFNLKYYFAVDTNYVRRKLGIILFPFLHRDWANKCEGDAPVLPCQDVNAPDLYIPLMAFITYVLVSGFVFGVQKRFSPEKLGMLTTNALFYLFLENGIVFVMKYALNISQSLNIWHALSYSSYKFTGMVLCLLLYLIGGRKVYYCALIYFILATVFFLLRSLKTFILDMGWSPHSGRKRKLYLLLSITAFQSLIMWLLTSSVTSYMPDKYDLARMAMSGIGLAPADAPPPLNADGDGVDYEALLKMP</sequence>
<dbReference type="Pfam" id="PF03878">
    <property type="entry name" value="YIF1"/>
    <property type="match status" value="1"/>
</dbReference>
<evidence type="ECO:0000313" key="12">
    <source>
        <dbReference type="Proteomes" id="UP001620645"/>
    </source>
</evidence>
<dbReference type="GO" id="GO:0006888">
    <property type="term" value="P:endoplasmic reticulum to Golgi vesicle-mediated transport"/>
    <property type="evidence" value="ECO:0007669"/>
    <property type="project" value="UniProtKB-UniRule"/>
</dbReference>
<comment type="function">
    <text evidence="9">Has a role in transport between endoplasmic reticulum and Golgi.</text>
</comment>
<keyword evidence="7 9" id="KW-0333">Golgi apparatus</keyword>
<feature type="transmembrane region" description="Helical" evidence="9">
    <location>
        <begin position="187"/>
        <end position="207"/>
    </location>
</feature>
<evidence type="ECO:0000256" key="5">
    <source>
        <dbReference type="ARBA" id="ARBA00022927"/>
    </source>
</evidence>
<keyword evidence="5 9" id="KW-0653">Protein transport</keyword>
<keyword evidence="2 9" id="KW-0813">Transport</keyword>
<dbReference type="GO" id="GO:0005793">
    <property type="term" value="C:endoplasmic reticulum-Golgi intermediate compartment"/>
    <property type="evidence" value="ECO:0007669"/>
    <property type="project" value="UniProtKB-UniRule"/>
</dbReference>
<reference evidence="11 12" key="1">
    <citation type="submission" date="2024-10" db="EMBL/GenBank/DDBJ databases">
        <authorList>
            <person name="Kim D."/>
        </authorList>
    </citation>
    <scope>NUCLEOTIDE SEQUENCE [LARGE SCALE GENOMIC DNA]</scope>
    <source>
        <strain evidence="11">Taebaek</strain>
    </source>
</reference>
<feature type="compositionally biased region" description="Low complexity" evidence="10">
    <location>
        <begin position="76"/>
        <end position="87"/>
    </location>
</feature>
<comment type="caution">
    <text evidence="11">The sequence shown here is derived from an EMBL/GenBank/DDBJ whole genome shotgun (WGS) entry which is preliminary data.</text>
</comment>
<keyword evidence="4 9" id="KW-0256">Endoplasmic reticulum</keyword>
<feature type="region of interest" description="Disordered" evidence="10">
    <location>
        <begin position="1"/>
        <end position="100"/>
    </location>
</feature>
<proteinExistence type="inferred from homology"/>
<accession>A0ABD2HSF7</accession>
<feature type="transmembrane region" description="Helical" evidence="9">
    <location>
        <begin position="277"/>
        <end position="297"/>
    </location>
</feature>
<evidence type="ECO:0000256" key="2">
    <source>
        <dbReference type="ARBA" id="ARBA00022448"/>
    </source>
</evidence>
<keyword evidence="12" id="KW-1185">Reference proteome</keyword>
<evidence type="ECO:0000256" key="1">
    <source>
        <dbReference type="ARBA" id="ARBA00009727"/>
    </source>
</evidence>
<keyword evidence="6 9" id="KW-1133">Transmembrane helix</keyword>
<dbReference type="InterPro" id="IPR005578">
    <property type="entry name" value="Yif1_fam"/>
</dbReference>
<evidence type="ECO:0000256" key="4">
    <source>
        <dbReference type="ARBA" id="ARBA00022824"/>
    </source>
</evidence>
<evidence type="ECO:0000313" key="11">
    <source>
        <dbReference type="EMBL" id="KAL3069361.1"/>
    </source>
</evidence>
<keyword evidence="8 9" id="KW-0472">Membrane</keyword>
<dbReference type="EMBL" id="JBICCN010000429">
    <property type="protein sequence ID" value="KAL3069361.1"/>
    <property type="molecule type" value="Genomic_DNA"/>
</dbReference>
<evidence type="ECO:0000256" key="3">
    <source>
        <dbReference type="ARBA" id="ARBA00022692"/>
    </source>
</evidence>